<sequence length="317" mass="34814">MMLLQHDAAGNWFTPEWLSRGTGKLPVPREETPADDLAQVMASCSLRLPLAFSNAEAEEELWQATPKSWEKSPHIYSMPVLLIGQDGWGQITDHPVRYTPGIGLEVHNNATKTKFNLLGKVRVFLRPLCQRAPQLDEGASGRVTYDQVTHGIALRGTVLFPAYAGMNLGNRLRECNTPSAPCELQGWTIGDTRNIQPQRKRPRETQKQAAPVAAGAAFLPQLQPNTKGKSLTSVNVPQTEEKARSERLLISVRVLVILVTSGTVGAYVATVIAIEAWLLQQDELGNIGAVTLAMTIWIAAWALVSLNTAKKLDRIVR</sequence>
<evidence type="ECO:0000256" key="1">
    <source>
        <dbReference type="SAM" id="Phobius"/>
    </source>
</evidence>
<keyword evidence="1" id="KW-1133">Transmembrane helix</keyword>
<protein>
    <recommendedName>
        <fullName evidence="2">Cas3 C-terminal domain-containing protein</fullName>
    </recommendedName>
</protein>
<feature type="transmembrane region" description="Helical" evidence="1">
    <location>
        <begin position="254"/>
        <end position="278"/>
    </location>
</feature>
<dbReference type="Proteomes" id="UP000029737">
    <property type="component" value="Unassembled WGS sequence"/>
</dbReference>
<dbReference type="HOGENOM" id="CLU_876123_0_0_11"/>
<dbReference type="KEGG" id="aey:CDG81_02015"/>
<feature type="transmembrane region" description="Helical" evidence="1">
    <location>
        <begin position="284"/>
        <end position="304"/>
    </location>
</feature>
<gene>
    <name evidence="3" type="ORF">CDG81_02015</name>
    <name evidence="4" type="ORF">IL38_18970</name>
</gene>
<reference evidence="3 6" key="2">
    <citation type="submission" date="2017-08" db="EMBL/GenBank/DDBJ databases">
        <title>The complete genome sequence of moderately halophilic actinomycete Actinopolyspora erythraea YIM 90600, the producer of novel erythromycin, novel actinopolysporins A-C and tubercidin.</title>
        <authorList>
            <person name="Yin M."/>
            <person name="Tang S."/>
        </authorList>
    </citation>
    <scope>NUCLEOTIDE SEQUENCE [LARGE SCALE GENOMIC DNA]</scope>
    <source>
        <strain evidence="3 6">YIM 90600</strain>
    </source>
</reference>
<keyword evidence="5" id="KW-1185">Reference proteome</keyword>
<dbReference type="InterPro" id="IPR041372">
    <property type="entry name" value="Cas3_C"/>
</dbReference>
<dbReference type="EMBL" id="JPMV01000035">
    <property type="protein sequence ID" value="KGI80226.1"/>
    <property type="molecule type" value="Genomic_DNA"/>
</dbReference>
<evidence type="ECO:0000313" key="4">
    <source>
        <dbReference type="EMBL" id="KGI80226.1"/>
    </source>
</evidence>
<accession>A0A099D2N8</accession>
<keyword evidence="1" id="KW-0812">Transmembrane</keyword>
<evidence type="ECO:0000313" key="5">
    <source>
        <dbReference type="Proteomes" id="UP000029737"/>
    </source>
</evidence>
<name>A0A099D2N8_9ACTN</name>
<keyword evidence="1" id="KW-0472">Membrane</keyword>
<evidence type="ECO:0000313" key="3">
    <source>
        <dbReference type="EMBL" id="ASU77289.1"/>
    </source>
</evidence>
<evidence type="ECO:0000259" key="2">
    <source>
        <dbReference type="Pfam" id="PF18395"/>
    </source>
</evidence>
<proteinExistence type="predicted"/>
<dbReference type="EMBL" id="CP022752">
    <property type="protein sequence ID" value="ASU77289.1"/>
    <property type="molecule type" value="Genomic_DNA"/>
</dbReference>
<feature type="domain" description="Cas3 C-terminal" evidence="2">
    <location>
        <begin position="3"/>
        <end position="104"/>
    </location>
</feature>
<dbReference type="Proteomes" id="UP000215043">
    <property type="component" value="Chromosome"/>
</dbReference>
<dbReference type="Pfam" id="PF18395">
    <property type="entry name" value="Cas3_C"/>
    <property type="match status" value="1"/>
</dbReference>
<reference evidence="4 5" key="1">
    <citation type="journal article" date="2014" name="PLoS ONE">
        <title>Identification and Characterization of a New Erythromycin Biosynthetic Gene Cluster in Actinopolyspora erythraea YIM90600, a Novel Erythronolide-Producing Halophilic Actinomycete Isolated from Salt Field.</title>
        <authorList>
            <person name="Chen D."/>
            <person name="Feng J."/>
            <person name="Huang L."/>
            <person name="Zhang Q."/>
            <person name="Wu J."/>
            <person name="Zhu X."/>
            <person name="Duan Y."/>
            <person name="Xu Z."/>
        </authorList>
    </citation>
    <scope>NUCLEOTIDE SEQUENCE [LARGE SCALE GENOMIC DNA]</scope>
    <source>
        <strain evidence="4 5">YIM90600</strain>
    </source>
</reference>
<dbReference type="AlphaFoldDB" id="A0A099D2N8"/>
<dbReference type="eggNOG" id="COG1203">
    <property type="taxonomic scope" value="Bacteria"/>
</dbReference>
<evidence type="ECO:0000313" key="6">
    <source>
        <dbReference type="Proteomes" id="UP000215043"/>
    </source>
</evidence>
<organism evidence="3 6">
    <name type="scientific">Actinopolyspora erythraea</name>
    <dbReference type="NCBI Taxonomy" id="414996"/>
    <lineage>
        <taxon>Bacteria</taxon>
        <taxon>Bacillati</taxon>
        <taxon>Actinomycetota</taxon>
        <taxon>Actinomycetes</taxon>
        <taxon>Actinopolysporales</taxon>
        <taxon>Actinopolysporaceae</taxon>
        <taxon>Actinopolyspora</taxon>
    </lineage>
</organism>